<dbReference type="RefSeq" id="WP_273687931.1">
    <property type="nucleotide sequence ID" value="NZ_CP117411.1"/>
</dbReference>
<evidence type="ECO:0000313" key="2">
    <source>
        <dbReference type="Proteomes" id="UP001220395"/>
    </source>
</evidence>
<keyword evidence="2" id="KW-1185">Reference proteome</keyword>
<evidence type="ECO:0000313" key="1">
    <source>
        <dbReference type="EMBL" id="WCT73587.1"/>
    </source>
</evidence>
<dbReference type="Proteomes" id="UP001220395">
    <property type="component" value="Chromosome"/>
</dbReference>
<dbReference type="EMBL" id="CP117411">
    <property type="protein sequence ID" value="WCT73587.1"/>
    <property type="molecule type" value="Genomic_DNA"/>
</dbReference>
<proteinExistence type="predicted"/>
<sequence>MATVRQLETKDLARVQPQGDVAATVSLVELDGEKFLQIDTYGSPDRVLVGKTSQSLRLSKAAFEQLSKLAGKHF</sequence>
<evidence type="ECO:0008006" key="3">
    <source>
        <dbReference type="Google" id="ProtNLM"/>
    </source>
</evidence>
<accession>A0ABY7TLL7</accession>
<name>A0ABY7TLL7_9SPHN</name>
<protein>
    <recommendedName>
        <fullName evidence="3">Methionyl-tRNA formyltransferase</fullName>
    </recommendedName>
</protein>
<organism evidence="1 2">
    <name type="scientific">Sphingomonas naphthae</name>
    <dbReference type="NCBI Taxonomy" id="1813468"/>
    <lineage>
        <taxon>Bacteria</taxon>
        <taxon>Pseudomonadati</taxon>
        <taxon>Pseudomonadota</taxon>
        <taxon>Alphaproteobacteria</taxon>
        <taxon>Sphingomonadales</taxon>
        <taxon>Sphingomonadaceae</taxon>
        <taxon>Sphingomonas</taxon>
    </lineage>
</organism>
<gene>
    <name evidence="1" type="ORF">PQ455_18580</name>
</gene>
<reference evidence="1 2" key="1">
    <citation type="submission" date="2023-02" db="EMBL/GenBank/DDBJ databases">
        <title>Genome sequence of Sphingomonas naphthae.</title>
        <authorList>
            <person name="Kim S."/>
            <person name="Heo J."/>
            <person name="Kwon S.-W."/>
        </authorList>
    </citation>
    <scope>NUCLEOTIDE SEQUENCE [LARGE SCALE GENOMIC DNA]</scope>
    <source>
        <strain evidence="1 2">KACC 18716</strain>
    </source>
</reference>